<organism evidence="5 6">
    <name type="scientific">Dryococelus australis</name>
    <dbReference type="NCBI Taxonomy" id="614101"/>
    <lineage>
        <taxon>Eukaryota</taxon>
        <taxon>Metazoa</taxon>
        <taxon>Ecdysozoa</taxon>
        <taxon>Arthropoda</taxon>
        <taxon>Hexapoda</taxon>
        <taxon>Insecta</taxon>
        <taxon>Pterygota</taxon>
        <taxon>Neoptera</taxon>
        <taxon>Polyneoptera</taxon>
        <taxon>Phasmatodea</taxon>
        <taxon>Verophasmatodea</taxon>
        <taxon>Anareolatae</taxon>
        <taxon>Phasmatidae</taxon>
        <taxon>Eurycanthinae</taxon>
        <taxon>Dryococelus</taxon>
    </lineage>
</organism>
<evidence type="ECO:0000256" key="4">
    <source>
        <dbReference type="SAM" id="MobiDB-lite"/>
    </source>
</evidence>
<proteinExistence type="inferred from homology"/>
<dbReference type="EMBL" id="JARBHB010000006">
    <property type="protein sequence ID" value="KAJ8880190.1"/>
    <property type="molecule type" value="Genomic_DNA"/>
</dbReference>
<keyword evidence="6" id="KW-1185">Reference proteome</keyword>
<evidence type="ECO:0000313" key="5">
    <source>
        <dbReference type="EMBL" id="KAJ8880190.1"/>
    </source>
</evidence>
<evidence type="ECO:0000256" key="3">
    <source>
        <dbReference type="ARBA" id="ARBA00025777"/>
    </source>
</evidence>
<feature type="region of interest" description="Disordered" evidence="4">
    <location>
        <begin position="379"/>
        <end position="432"/>
    </location>
</feature>
<evidence type="ECO:0000313" key="6">
    <source>
        <dbReference type="Proteomes" id="UP001159363"/>
    </source>
</evidence>
<feature type="compositionally biased region" description="Polar residues" evidence="4">
    <location>
        <begin position="379"/>
        <end position="389"/>
    </location>
</feature>
<accession>A0ABQ9H7B3</accession>
<dbReference type="PANTHER" id="PTHR11375">
    <property type="entry name" value="ACIDIC LEUCINE-RICH NUCLEAR PHOSPHOPROTEIN 32"/>
    <property type="match status" value="1"/>
</dbReference>
<gene>
    <name evidence="5" type="ORF">PR048_016656</name>
</gene>
<comment type="similarity">
    <text evidence="3">Belongs to the ANP32 family.</text>
</comment>
<dbReference type="PANTHER" id="PTHR11375:SF0">
    <property type="entry name" value="ACIDIC LEUCINE-RICH NUCLEAR PHOSPHOPROTEIN 32 FAMILY MEMBER A"/>
    <property type="match status" value="1"/>
</dbReference>
<dbReference type="SUPFAM" id="SSF52058">
    <property type="entry name" value="L domain-like"/>
    <property type="match status" value="1"/>
</dbReference>
<evidence type="ECO:0000256" key="2">
    <source>
        <dbReference type="ARBA" id="ARBA00022737"/>
    </source>
</evidence>
<comment type="caution">
    <text evidence="5">The sequence shown here is derived from an EMBL/GenBank/DDBJ whole genome shotgun (WGS) entry which is preliminary data.</text>
</comment>
<dbReference type="Proteomes" id="UP001159363">
    <property type="component" value="Chromosome 5"/>
</dbReference>
<dbReference type="Gene3D" id="3.80.10.10">
    <property type="entry name" value="Ribonuclease Inhibitor"/>
    <property type="match status" value="1"/>
</dbReference>
<dbReference type="InterPro" id="IPR045081">
    <property type="entry name" value="AN32"/>
</dbReference>
<keyword evidence="1" id="KW-0433">Leucine-rich repeat</keyword>
<sequence>MLDVTEQLEIPVGRQLMYDTDDHVDSGSQGSSDVSISQLTAYESSTTKVPNDFTSVTNGRLDAPTPGVSMSRGIREGEELWGNCSEHCMSPQVTNKSFTYFRILTLSAWVAMPMAELLWAAHPKRSMVLVNVMSDVANGCTAVGNPPTEVAGAVGVMPEEVYDTAVATISFGVPKTVRCRIRIMQHLHDTQHQCIFGRSGSRHSVNQNMDRKIDSVDWKIDVSELMNNKIAWTRKLTVNERTDSLNERLDSVKRNVDQEDKLRSTPIELANVNSEEKVEVCRQCSHHTGGAAVLQCGYATARHTAVTARTRLTRILHIGVCFGTVIQQPISETRSLWPTAKNNYKFHIREILACPVVPEIGLAIEVAVNKSRERNTLINAKSNPTTSSKILAEPDKSASVDAWRASTTSHGHRPDVGPQDSVPCFRNSRTDDPSSVVIELNLDNCRSTSIVGLTDEFVNLETLSLINVGLTNLKGFPNLPNLEKVHAALASGQSVEESWQGTTLSRTH</sequence>
<protein>
    <submittedName>
        <fullName evidence="5">Uncharacterized protein</fullName>
    </submittedName>
</protein>
<keyword evidence="2" id="KW-0677">Repeat</keyword>
<dbReference type="InterPro" id="IPR032675">
    <property type="entry name" value="LRR_dom_sf"/>
</dbReference>
<feature type="region of interest" description="Disordered" evidence="4">
    <location>
        <begin position="51"/>
        <end position="71"/>
    </location>
</feature>
<name>A0ABQ9H7B3_9NEOP</name>
<evidence type="ECO:0000256" key="1">
    <source>
        <dbReference type="ARBA" id="ARBA00022614"/>
    </source>
</evidence>
<reference evidence="5 6" key="1">
    <citation type="submission" date="2023-02" db="EMBL/GenBank/DDBJ databases">
        <title>LHISI_Scaffold_Assembly.</title>
        <authorList>
            <person name="Stuart O.P."/>
            <person name="Cleave R."/>
            <person name="Magrath M.J.L."/>
            <person name="Mikheyev A.S."/>
        </authorList>
    </citation>
    <scope>NUCLEOTIDE SEQUENCE [LARGE SCALE GENOMIC DNA]</scope>
    <source>
        <strain evidence="5">Daus_M_001</strain>
        <tissue evidence="5">Leg muscle</tissue>
    </source>
</reference>